<accession>A0AAV3TY40</accession>
<name>A0AAV3TY40_9ALTE</name>
<reference evidence="2" key="1">
    <citation type="journal article" date="2019" name="Int. J. Syst. Evol. Microbiol.">
        <title>The Global Catalogue of Microorganisms (GCM) 10K type strain sequencing project: providing services to taxonomists for standard genome sequencing and annotation.</title>
        <authorList>
            <consortium name="The Broad Institute Genomics Platform"/>
            <consortium name="The Broad Institute Genome Sequencing Center for Infectious Disease"/>
            <person name="Wu L."/>
            <person name="Ma J."/>
        </authorList>
    </citation>
    <scope>NUCLEOTIDE SEQUENCE [LARGE SCALE GENOMIC DNA]</scope>
    <source>
        <strain evidence="2">JCM 19134</strain>
    </source>
</reference>
<evidence type="ECO:0000313" key="2">
    <source>
        <dbReference type="Proteomes" id="UP001409585"/>
    </source>
</evidence>
<protein>
    <recommendedName>
        <fullName evidence="3">DUF3828 domain-containing protein</fullName>
    </recommendedName>
</protein>
<dbReference type="EMBL" id="BAABLX010000007">
    <property type="protein sequence ID" value="GAA4933849.1"/>
    <property type="molecule type" value="Genomic_DNA"/>
</dbReference>
<comment type="caution">
    <text evidence="1">The sequence shown here is derived from an EMBL/GenBank/DDBJ whole genome shotgun (WGS) entry which is preliminary data.</text>
</comment>
<organism evidence="1 2">
    <name type="scientific">Halioxenophilus aromaticivorans</name>
    <dbReference type="NCBI Taxonomy" id="1306992"/>
    <lineage>
        <taxon>Bacteria</taxon>
        <taxon>Pseudomonadati</taxon>
        <taxon>Pseudomonadota</taxon>
        <taxon>Gammaproteobacteria</taxon>
        <taxon>Alteromonadales</taxon>
        <taxon>Alteromonadaceae</taxon>
        <taxon>Halioxenophilus</taxon>
    </lineage>
</organism>
<dbReference type="Proteomes" id="UP001409585">
    <property type="component" value="Unassembled WGS sequence"/>
</dbReference>
<gene>
    <name evidence="1" type="ORF">GCM10025791_08250</name>
</gene>
<proteinExistence type="predicted"/>
<dbReference type="AlphaFoldDB" id="A0AAV3TY40"/>
<dbReference type="PROSITE" id="PS51257">
    <property type="entry name" value="PROKAR_LIPOPROTEIN"/>
    <property type="match status" value="1"/>
</dbReference>
<keyword evidence="2" id="KW-1185">Reference proteome</keyword>
<evidence type="ECO:0008006" key="3">
    <source>
        <dbReference type="Google" id="ProtNLM"/>
    </source>
</evidence>
<sequence>MRVLFLSCLLLPLVVGCVTVEDSDTLYGAYSDYVSVADRNNIIEVADDFFSRNLLGEGYQSNPDAADQLLFKNTMSNTHSHFESIENDVGCLIINGTNSEEEPVVFSLKYSAGSAGWLIDGIHVGFVEAASDYPQTASCPADYFG</sequence>
<evidence type="ECO:0000313" key="1">
    <source>
        <dbReference type="EMBL" id="GAA4933849.1"/>
    </source>
</evidence>